<reference evidence="1 2" key="1">
    <citation type="journal article" date="2019" name="PLoS ONE">
        <title>Comparative genome analysis indicates high evolutionary potential of pathogenicity genes in Colletotrichum tanaceti.</title>
        <authorList>
            <person name="Lelwala R.V."/>
            <person name="Korhonen P.K."/>
            <person name="Young N.D."/>
            <person name="Scott J.B."/>
            <person name="Ades P.A."/>
            <person name="Gasser R.B."/>
            <person name="Taylor P.W.J."/>
        </authorList>
    </citation>
    <scope>NUCLEOTIDE SEQUENCE [LARGE SCALE GENOMIC DNA]</scope>
    <source>
        <strain evidence="1">BRIP57314</strain>
    </source>
</reference>
<accession>A0A4U6X071</accession>
<organism evidence="1 2">
    <name type="scientific">Colletotrichum tanaceti</name>
    <dbReference type="NCBI Taxonomy" id="1306861"/>
    <lineage>
        <taxon>Eukaryota</taxon>
        <taxon>Fungi</taxon>
        <taxon>Dikarya</taxon>
        <taxon>Ascomycota</taxon>
        <taxon>Pezizomycotina</taxon>
        <taxon>Sordariomycetes</taxon>
        <taxon>Hypocreomycetidae</taxon>
        <taxon>Glomerellales</taxon>
        <taxon>Glomerellaceae</taxon>
        <taxon>Colletotrichum</taxon>
        <taxon>Colletotrichum destructivum species complex</taxon>
    </lineage>
</organism>
<gene>
    <name evidence="1" type="ORF">CTA1_11591</name>
</gene>
<dbReference type="AlphaFoldDB" id="A0A4U6X071"/>
<evidence type="ECO:0000313" key="1">
    <source>
        <dbReference type="EMBL" id="TKW48394.1"/>
    </source>
</evidence>
<dbReference type="Proteomes" id="UP000310108">
    <property type="component" value="Unassembled WGS sequence"/>
</dbReference>
<proteinExistence type="predicted"/>
<name>A0A4U6X071_9PEZI</name>
<protein>
    <submittedName>
        <fullName evidence="1">Uncharacterized protein</fullName>
    </submittedName>
</protein>
<dbReference type="EMBL" id="PJEX01001073">
    <property type="protein sequence ID" value="TKW48394.1"/>
    <property type="molecule type" value="Genomic_DNA"/>
</dbReference>
<sequence length="100" mass="11011">MICVLEAPLSYGPVPAAFDRVGFPCFSNLARPDIGGDEYNCGSDVMQCREHRRFNSANSRRQVQQRLNSFDRCVAVSTSAASFAGTRRCKRDFGLSAGDK</sequence>
<keyword evidence="2" id="KW-1185">Reference proteome</keyword>
<comment type="caution">
    <text evidence="1">The sequence shown here is derived from an EMBL/GenBank/DDBJ whole genome shotgun (WGS) entry which is preliminary data.</text>
</comment>
<evidence type="ECO:0000313" key="2">
    <source>
        <dbReference type="Proteomes" id="UP000310108"/>
    </source>
</evidence>